<protein>
    <submittedName>
        <fullName evidence="1">Uncharacterized protein</fullName>
    </submittedName>
</protein>
<evidence type="ECO:0000313" key="2">
    <source>
        <dbReference type="Proteomes" id="UP000712600"/>
    </source>
</evidence>
<sequence length="73" mass="8044">MERATSSSDSPNDEWSGLCPACHMASRTVWGELDIVRVQLAIWRAELPTSSSPYYERDCPCPACHMASGTVII</sequence>
<dbReference type="Proteomes" id="UP000712600">
    <property type="component" value="Unassembled WGS sequence"/>
</dbReference>
<accession>A0A8S9R0H5</accession>
<evidence type="ECO:0000313" key="1">
    <source>
        <dbReference type="EMBL" id="KAF3558806.1"/>
    </source>
</evidence>
<dbReference type="AlphaFoldDB" id="A0A8S9R0H5"/>
<comment type="caution">
    <text evidence="1">The sequence shown here is derived from an EMBL/GenBank/DDBJ whole genome shotgun (WGS) entry which is preliminary data.</text>
</comment>
<reference evidence="1" key="1">
    <citation type="submission" date="2019-12" db="EMBL/GenBank/DDBJ databases">
        <title>Genome sequencing and annotation of Brassica cretica.</title>
        <authorList>
            <person name="Studholme D.J."/>
            <person name="Sarris P."/>
        </authorList>
    </citation>
    <scope>NUCLEOTIDE SEQUENCE</scope>
    <source>
        <strain evidence="1">PFS-109/04</strain>
        <tissue evidence="1">Leaf</tissue>
    </source>
</reference>
<proteinExistence type="predicted"/>
<gene>
    <name evidence="1" type="ORF">F2Q69_00013834</name>
</gene>
<dbReference type="EMBL" id="QGKX02000996">
    <property type="protein sequence ID" value="KAF3558806.1"/>
    <property type="molecule type" value="Genomic_DNA"/>
</dbReference>
<name>A0A8S9R0H5_BRACR</name>
<organism evidence="1 2">
    <name type="scientific">Brassica cretica</name>
    <name type="common">Mustard</name>
    <dbReference type="NCBI Taxonomy" id="69181"/>
    <lineage>
        <taxon>Eukaryota</taxon>
        <taxon>Viridiplantae</taxon>
        <taxon>Streptophyta</taxon>
        <taxon>Embryophyta</taxon>
        <taxon>Tracheophyta</taxon>
        <taxon>Spermatophyta</taxon>
        <taxon>Magnoliopsida</taxon>
        <taxon>eudicotyledons</taxon>
        <taxon>Gunneridae</taxon>
        <taxon>Pentapetalae</taxon>
        <taxon>rosids</taxon>
        <taxon>malvids</taxon>
        <taxon>Brassicales</taxon>
        <taxon>Brassicaceae</taxon>
        <taxon>Brassiceae</taxon>
        <taxon>Brassica</taxon>
    </lineage>
</organism>